<name>A0A520KSD6_METT2</name>
<dbReference type="Proteomes" id="UP000317158">
    <property type="component" value="Unassembled WGS sequence"/>
</dbReference>
<dbReference type="PANTHER" id="PTHR42818">
    <property type="entry name" value="SULFOPYRUVATE DECARBOXYLASE SUBUNIT ALPHA"/>
    <property type="match status" value="1"/>
</dbReference>
<dbReference type="SUPFAM" id="SSF52518">
    <property type="entry name" value="Thiamin diphosphate-binding fold (THDP-binding)"/>
    <property type="match status" value="2"/>
</dbReference>
<evidence type="ECO:0000259" key="8">
    <source>
        <dbReference type="Pfam" id="PF02776"/>
    </source>
</evidence>
<keyword evidence="4 9" id="KW-0456">Lyase</keyword>
<evidence type="ECO:0000256" key="6">
    <source>
        <dbReference type="ARBA" id="ARBA00048551"/>
    </source>
</evidence>
<keyword evidence="3" id="KW-0786">Thiamine pyrophosphate</keyword>
<dbReference type="InterPro" id="IPR022494">
    <property type="entry name" value="Sulfopyruvate_deCO2ase_bsu"/>
</dbReference>
<evidence type="ECO:0000256" key="3">
    <source>
        <dbReference type="ARBA" id="ARBA00023052"/>
    </source>
</evidence>
<evidence type="ECO:0000259" key="7">
    <source>
        <dbReference type="Pfam" id="PF02775"/>
    </source>
</evidence>
<comment type="catalytic activity">
    <reaction evidence="6">
        <text>3-sulfopyruvate + H(+) = sulfoacetaldehyde + CO2</text>
        <dbReference type="Rhea" id="RHEA:20948"/>
        <dbReference type="ChEBI" id="CHEBI:15378"/>
        <dbReference type="ChEBI" id="CHEBI:16526"/>
        <dbReference type="ChEBI" id="CHEBI:57940"/>
        <dbReference type="ChEBI" id="CHEBI:58246"/>
        <dbReference type="EC" id="4.1.1.79"/>
    </reaction>
</comment>
<dbReference type="CDD" id="cd07035">
    <property type="entry name" value="TPP_PYR_POX_like"/>
    <property type="match status" value="1"/>
</dbReference>
<comment type="caution">
    <text evidence="9">The sequence shown here is derived from an EMBL/GenBank/DDBJ whole genome shotgun (WGS) entry which is preliminary data.</text>
</comment>
<dbReference type="Pfam" id="PF02775">
    <property type="entry name" value="TPP_enzyme_C"/>
    <property type="match status" value="1"/>
</dbReference>
<proteinExistence type="predicted"/>
<dbReference type="NCBIfam" id="TIGR03845">
    <property type="entry name" value="sulfopyru_alph"/>
    <property type="match status" value="1"/>
</dbReference>
<dbReference type="GO" id="GO:0050545">
    <property type="term" value="F:sulfopyruvate decarboxylase activity"/>
    <property type="evidence" value="ECO:0007669"/>
    <property type="project" value="UniProtKB-EC"/>
</dbReference>
<dbReference type="GO" id="GO:0030976">
    <property type="term" value="F:thiamine pyrophosphate binding"/>
    <property type="evidence" value="ECO:0007669"/>
    <property type="project" value="InterPro"/>
</dbReference>
<gene>
    <name evidence="9" type="primary">comD</name>
    <name evidence="9" type="ORF">EF806_05815</name>
</gene>
<dbReference type="Pfam" id="PF02776">
    <property type="entry name" value="TPP_enzyme_N"/>
    <property type="match status" value="1"/>
</dbReference>
<feature type="domain" description="Thiamine pyrophosphate enzyme TPP-binding" evidence="7">
    <location>
        <begin position="242"/>
        <end position="360"/>
    </location>
</feature>
<dbReference type="GO" id="GO:0019295">
    <property type="term" value="P:coenzyme M biosynthetic process"/>
    <property type="evidence" value="ECO:0007669"/>
    <property type="project" value="UniProtKB-KW"/>
</dbReference>
<evidence type="ECO:0000256" key="4">
    <source>
        <dbReference type="ARBA" id="ARBA00023239"/>
    </source>
</evidence>
<dbReference type="InterPro" id="IPR051818">
    <property type="entry name" value="TPP_dependent_decarboxylase"/>
</dbReference>
<dbReference type="InterPro" id="IPR011766">
    <property type="entry name" value="TPP_enzyme_TPP-bd"/>
</dbReference>
<organism evidence="9 10">
    <name type="scientific">Methanoliparum thermophilum</name>
    <dbReference type="NCBI Taxonomy" id="2491083"/>
    <lineage>
        <taxon>Archaea</taxon>
        <taxon>Methanobacteriati</taxon>
        <taxon>Methanobacteriota</taxon>
        <taxon>Candidatus Methanoliparia</taxon>
        <taxon>Candidatus Methanoliparales</taxon>
        <taxon>Candidatus Methanoliparaceae</taxon>
        <taxon>Candidatus Methanoliparum</taxon>
    </lineage>
</organism>
<dbReference type="InterPro" id="IPR022502">
    <property type="entry name" value="Sulfopyruvate_deCO2ase_alpha"/>
</dbReference>
<evidence type="ECO:0000256" key="2">
    <source>
        <dbReference type="ARBA" id="ARBA00022793"/>
    </source>
</evidence>
<dbReference type="InterPro" id="IPR029061">
    <property type="entry name" value="THDP-binding"/>
</dbReference>
<evidence type="ECO:0000256" key="5">
    <source>
        <dbReference type="ARBA" id="ARBA00038875"/>
    </source>
</evidence>
<evidence type="ECO:0000313" key="9">
    <source>
        <dbReference type="EMBL" id="RZN64132.1"/>
    </source>
</evidence>
<evidence type="ECO:0000256" key="1">
    <source>
        <dbReference type="ARBA" id="ARBA00022545"/>
    </source>
</evidence>
<dbReference type="EC" id="4.1.1.79" evidence="5"/>
<evidence type="ECO:0000313" key="10">
    <source>
        <dbReference type="Proteomes" id="UP000317158"/>
    </source>
</evidence>
<accession>A0A520KSD6</accession>
<keyword evidence="1" id="KW-0174">Coenzyme M biosynthesis</keyword>
<dbReference type="AlphaFoldDB" id="A0A520KSD6"/>
<reference evidence="9 10" key="1">
    <citation type="journal article" date="2019" name="Nat. Microbiol.">
        <title>Wide diversity of methane and short-chain alkane metabolisms in uncultured archaea.</title>
        <authorList>
            <person name="Borrel G."/>
            <person name="Adam P.S."/>
            <person name="McKay L.J."/>
            <person name="Chen L.X."/>
            <person name="Sierra-Garcia I.N."/>
            <person name="Sieber C.M."/>
            <person name="Letourneur Q."/>
            <person name="Ghozlane A."/>
            <person name="Andersen G.L."/>
            <person name="Li W.J."/>
            <person name="Hallam S.J."/>
            <person name="Muyzer G."/>
            <person name="de Oliveira V.M."/>
            <person name="Inskeep W.P."/>
            <person name="Banfield J.F."/>
            <person name="Gribaldo S."/>
        </authorList>
    </citation>
    <scope>NUCLEOTIDE SEQUENCE [LARGE SCALE GENOMIC DNA]</scope>
    <source>
        <strain evidence="9">NM1a</strain>
    </source>
</reference>
<keyword evidence="9" id="KW-0670">Pyruvate</keyword>
<dbReference type="Gene3D" id="3.40.50.970">
    <property type="match status" value="1"/>
</dbReference>
<sequence length="394" mass="44338">MKENFSNLNAERYVIQILKDERIEYVATLPCEKIKNLLWLLPSFFKEIKLTREENGIGICSGVHLAGGRCAMVIQSTGLGNSINAIMSLCKTYEIPLPILASWRGVYNEKIQAQIPFGRALPAILTAANIPYETINNINDIDKIKDAIRDAYDNNTPYVTLISPKVWEDSKKTDLEMLSLNKREQKPEREINVSLNYKSRVKKPEMTRYDAISILSEYFNEKPVVSNIGIPSKELYFIKDQPTNFYMLGSLGLASSIGFGISLYLDRETISLDGDGSILMNPNALIDTANYQPNLTIFLLDNGVHGSTGDQVTSAYSTIDLELVAKSFGIKNTWKVSTKDDINLVLNELKEVKGAKLVHIIIKPGNKDVPNIPLDPVAIKKRFMNRINEIYRQK</sequence>
<keyword evidence="2" id="KW-0210">Decarboxylase</keyword>
<feature type="domain" description="Thiamine pyrophosphate enzyme N-terminal TPP-binding" evidence="8">
    <location>
        <begin position="9"/>
        <end position="110"/>
    </location>
</feature>
<dbReference type="PANTHER" id="PTHR42818:SF1">
    <property type="entry name" value="SULFOPYRUVATE DECARBOXYLASE"/>
    <property type="match status" value="1"/>
</dbReference>
<protein>
    <recommendedName>
        <fullName evidence="5">sulfopyruvate decarboxylase</fullName>
        <ecNumber evidence="5">4.1.1.79</ecNumber>
    </recommendedName>
</protein>
<dbReference type="CDD" id="cd03372">
    <property type="entry name" value="TPP_ComE"/>
    <property type="match status" value="1"/>
</dbReference>
<dbReference type="EMBL" id="RXIF01000010">
    <property type="protein sequence ID" value="RZN64132.1"/>
    <property type="molecule type" value="Genomic_DNA"/>
</dbReference>
<dbReference type="InterPro" id="IPR012001">
    <property type="entry name" value="Thiamin_PyroP_enz_TPP-bd_dom"/>
</dbReference>